<evidence type="ECO:0000256" key="2">
    <source>
        <dbReference type="ARBA" id="ARBA00023015"/>
    </source>
</evidence>
<dbReference type="Gene3D" id="3.40.190.10">
    <property type="entry name" value="Periplasmic binding protein-like II"/>
    <property type="match status" value="2"/>
</dbReference>
<dbReference type="Pfam" id="PF03466">
    <property type="entry name" value="LysR_substrate"/>
    <property type="match status" value="1"/>
</dbReference>
<dbReference type="SUPFAM" id="SSF46785">
    <property type="entry name" value="Winged helix' DNA-binding domain"/>
    <property type="match status" value="1"/>
</dbReference>
<gene>
    <name evidence="6" type="ORF">EVC62_09490</name>
</gene>
<keyword evidence="4" id="KW-0804">Transcription</keyword>
<dbReference type="PANTHER" id="PTHR30126">
    <property type="entry name" value="HTH-TYPE TRANSCRIPTIONAL REGULATOR"/>
    <property type="match status" value="1"/>
</dbReference>
<dbReference type="InterPro" id="IPR036390">
    <property type="entry name" value="WH_DNA-bd_sf"/>
</dbReference>
<dbReference type="Gene3D" id="1.10.10.10">
    <property type="entry name" value="Winged helix-like DNA-binding domain superfamily/Winged helix DNA-binding domain"/>
    <property type="match status" value="1"/>
</dbReference>
<comment type="similarity">
    <text evidence="1">Belongs to the LysR transcriptional regulatory family.</text>
</comment>
<dbReference type="Proteomes" id="UP001321526">
    <property type="component" value="Chromosome"/>
</dbReference>
<keyword evidence="3" id="KW-0238">DNA-binding</keyword>
<feature type="domain" description="HTH lysR-type" evidence="5">
    <location>
        <begin position="59"/>
        <end position="116"/>
    </location>
</feature>
<keyword evidence="7" id="KW-1185">Reference proteome</keyword>
<dbReference type="CDD" id="cd05466">
    <property type="entry name" value="PBP2_LTTR_substrate"/>
    <property type="match status" value="1"/>
</dbReference>
<evidence type="ECO:0000313" key="6">
    <source>
        <dbReference type="EMBL" id="WFF41714.1"/>
    </source>
</evidence>
<organism evidence="6 7">
    <name type="scientific">Salinicola endophyticus</name>
    <dbReference type="NCBI Taxonomy" id="1949083"/>
    <lineage>
        <taxon>Bacteria</taxon>
        <taxon>Pseudomonadati</taxon>
        <taxon>Pseudomonadota</taxon>
        <taxon>Gammaproteobacteria</taxon>
        <taxon>Oceanospirillales</taxon>
        <taxon>Halomonadaceae</taxon>
        <taxon>Salinicola</taxon>
    </lineage>
</organism>
<dbReference type="InterPro" id="IPR005119">
    <property type="entry name" value="LysR_subst-bd"/>
</dbReference>
<dbReference type="EMBL" id="CP035631">
    <property type="protein sequence ID" value="WFF41714.1"/>
    <property type="molecule type" value="Genomic_DNA"/>
</dbReference>
<dbReference type="SUPFAM" id="SSF53850">
    <property type="entry name" value="Periplasmic binding protein-like II"/>
    <property type="match status" value="1"/>
</dbReference>
<protein>
    <submittedName>
        <fullName evidence="6">LysR family transcriptional regulator</fullName>
    </submittedName>
</protein>
<sequence length="356" mass="39171">MWFWRVMPAYGLGIVSDCRAGLSPATDGTGGGRAPPCPCHTGAALLPSSSLTSRRLVMFDFKEIEAFVWIVRLGSFRLAAQHLHLTQPSISDRVARLEEIVGGALLDRAQRPIQPTLKGRQFYRHAELLLETRQEAMAMLEASNPFQGVLRLGVVETIAHSWLPAFIAELANRFPDMTLQLEVDGTPGLANRLLNRQVDMAFTLGPVDAKDILSRPLCHYATGLIATPQLGFSAQTFTLEALARTGTPLITFASDSRPYRALQSLLHQERLERIKLHCSGSVWTIVRLALDGIGVGAIPPRIVEQEIARGELITLPCDLPRLDFAASWPQHIDKALADGVIDLAIELGQRDQREHA</sequence>
<name>A0ABY8FFY3_9GAMM</name>
<evidence type="ECO:0000256" key="1">
    <source>
        <dbReference type="ARBA" id="ARBA00009437"/>
    </source>
</evidence>
<proteinExistence type="inferred from homology"/>
<accession>A0ABY8FFY3</accession>
<reference evidence="6 7" key="1">
    <citation type="submission" date="2019-01" db="EMBL/GenBank/DDBJ databases">
        <title>Genome sequence of Salinicola endophyticus REST5.</title>
        <authorList>
            <person name="Nascimento F.X."/>
        </authorList>
    </citation>
    <scope>NUCLEOTIDE SEQUENCE [LARGE SCALE GENOMIC DNA]</scope>
    <source>
        <strain evidence="6 7">REST5</strain>
    </source>
</reference>
<evidence type="ECO:0000313" key="7">
    <source>
        <dbReference type="Proteomes" id="UP001321526"/>
    </source>
</evidence>
<dbReference type="PROSITE" id="PS50931">
    <property type="entry name" value="HTH_LYSR"/>
    <property type="match status" value="1"/>
</dbReference>
<dbReference type="Pfam" id="PF00126">
    <property type="entry name" value="HTH_1"/>
    <property type="match status" value="1"/>
</dbReference>
<dbReference type="InterPro" id="IPR000847">
    <property type="entry name" value="LysR_HTH_N"/>
</dbReference>
<dbReference type="InterPro" id="IPR036388">
    <property type="entry name" value="WH-like_DNA-bd_sf"/>
</dbReference>
<evidence type="ECO:0000259" key="5">
    <source>
        <dbReference type="PROSITE" id="PS50931"/>
    </source>
</evidence>
<dbReference type="PRINTS" id="PR00039">
    <property type="entry name" value="HTHLYSR"/>
</dbReference>
<keyword evidence="2" id="KW-0805">Transcription regulation</keyword>
<dbReference type="PANTHER" id="PTHR30126:SF77">
    <property type="entry name" value="TRANSCRIPTIONAL REGULATORY PROTEIN"/>
    <property type="match status" value="1"/>
</dbReference>
<evidence type="ECO:0000256" key="4">
    <source>
        <dbReference type="ARBA" id="ARBA00023163"/>
    </source>
</evidence>
<evidence type="ECO:0000256" key="3">
    <source>
        <dbReference type="ARBA" id="ARBA00023125"/>
    </source>
</evidence>